<proteinExistence type="predicted"/>
<organism evidence="2">
    <name type="scientific">Cupriavidus oxalaticus</name>
    <dbReference type="NCBI Taxonomy" id="96344"/>
    <lineage>
        <taxon>Bacteria</taxon>
        <taxon>Pseudomonadati</taxon>
        <taxon>Pseudomonadota</taxon>
        <taxon>Betaproteobacteria</taxon>
        <taxon>Burkholderiales</taxon>
        <taxon>Burkholderiaceae</taxon>
        <taxon>Cupriavidus</taxon>
    </lineage>
</organism>
<protein>
    <submittedName>
        <fullName evidence="2">Uncharacterized protein</fullName>
    </submittedName>
</protein>
<reference evidence="2" key="1">
    <citation type="submission" date="2018-01" db="EMBL/GenBank/DDBJ databases">
        <authorList>
            <person name="Clerissi C."/>
        </authorList>
    </citation>
    <scope>NUCLEOTIDE SEQUENCE</scope>
    <source>
        <strain evidence="2">Cupriavidus oxalaticus LMG 2235</strain>
    </source>
</reference>
<evidence type="ECO:0000313" key="2">
    <source>
        <dbReference type="EMBL" id="SPC15055.1"/>
    </source>
</evidence>
<feature type="region of interest" description="Disordered" evidence="1">
    <location>
        <begin position="1"/>
        <end position="36"/>
    </location>
</feature>
<accession>A0A375G843</accession>
<dbReference type="Proteomes" id="UP000256862">
    <property type="component" value="Chromosome CO2235"/>
</dbReference>
<comment type="caution">
    <text evidence="2">The sequence shown here is derived from an EMBL/GenBank/DDBJ whole genome shotgun (WGS) entry which is preliminary data.</text>
</comment>
<dbReference type="AlphaFoldDB" id="A0A375G843"/>
<name>A0A375G843_9BURK</name>
<gene>
    <name evidence="2" type="ORF">CO2235_230263</name>
</gene>
<sequence length="56" mass="6000">MRAGGGYAEGVDFVDTPALTPTPLPLRGRGERSPRAAAYSIAREPITGHPWPTPQR</sequence>
<evidence type="ECO:0000256" key="1">
    <source>
        <dbReference type="SAM" id="MobiDB-lite"/>
    </source>
</evidence>
<dbReference type="EMBL" id="OGUS01000124">
    <property type="protein sequence ID" value="SPC15055.1"/>
    <property type="molecule type" value="Genomic_DNA"/>
</dbReference>